<comment type="pathway">
    <text evidence="6">Metabolic intermediate biosynthesis; (R)-mevalonate biosynthesis; (R)-mevalonate from acetyl-CoA: step 1/3.</text>
</comment>
<dbReference type="InterPro" id="IPR020616">
    <property type="entry name" value="Thiolase_N"/>
</dbReference>
<evidence type="ECO:0000259" key="9">
    <source>
        <dbReference type="Pfam" id="PF00108"/>
    </source>
</evidence>
<keyword evidence="5 8" id="KW-0012">Acyltransferase</keyword>
<dbReference type="EMBL" id="BBVC01000035">
    <property type="protein sequence ID" value="GAO98228.1"/>
    <property type="molecule type" value="Genomic_DNA"/>
</dbReference>
<organism evidence="11 12">
    <name type="scientific">Caedimonas varicaedens</name>
    <dbReference type="NCBI Taxonomy" id="1629334"/>
    <lineage>
        <taxon>Bacteria</taxon>
        <taxon>Pseudomonadati</taxon>
        <taxon>Pseudomonadota</taxon>
        <taxon>Alphaproteobacteria</taxon>
        <taxon>Holosporales</taxon>
        <taxon>Caedimonadaceae</taxon>
        <taxon>Caedimonas</taxon>
    </lineage>
</organism>
<evidence type="ECO:0000256" key="7">
    <source>
        <dbReference type="PIRSR" id="PIRSR000429-1"/>
    </source>
</evidence>
<proteinExistence type="inferred from homology"/>
<evidence type="ECO:0000256" key="6">
    <source>
        <dbReference type="ARBA" id="ARBA00037924"/>
    </source>
</evidence>
<dbReference type="GO" id="GO:0006635">
    <property type="term" value="P:fatty acid beta-oxidation"/>
    <property type="evidence" value="ECO:0007669"/>
    <property type="project" value="TreeGrafter"/>
</dbReference>
<dbReference type="Gene3D" id="3.40.47.10">
    <property type="match status" value="1"/>
</dbReference>
<dbReference type="InterPro" id="IPR002155">
    <property type="entry name" value="Thiolase"/>
</dbReference>
<comment type="pathway">
    <text evidence="1">Lipid metabolism.</text>
</comment>
<dbReference type="AlphaFoldDB" id="A0A0K8MDC4"/>
<evidence type="ECO:0000256" key="2">
    <source>
        <dbReference type="ARBA" id="ARBA00010982"/>
    </source>
</evidence>
<feature type="domain" description="Thiolase C-terminal" evidence="10">
    <location>
        <begin position="256"/>
        <end position="376"/>
    </location>
</feature>
<dbReference type="InterPro" id="IPR020613">
    <property type="entry name" value="Thiolase_CS"/>
</dbReference>
<feature type="active site" description="Proton acceptor" evidence="7">
    <location>
        <position position="364"/>
    </location>
</feature>
<evidence type="ECO:0000256" key="5">
    <source>
        <dbReference type="ARBA" id="ARBA00023315"/>
    </source>
</evidence>
<evidence type="ECO:0000313" key="11">
    <source>
        <dbReference type="EMBL" id="GAO98228.1"/>
    </source>
</evidence>
<dbReference type="PIRSF" id="PIRSF000429">
    <property type="entry name" value="Ac-CoA_Ac_transf"/>
    <property type="match status" value="1"/>
</dbReference>
<gene>
    <name evidence="11" type="primary">fadA</name>
    <name evidence="11" type="ORF">Cva_00876</name>
</gene>
<dbReference type="PANTHER" id="PTHR43853:SF21">
    <property type="entry name" value="STEROID 3-KETOACYL-COA THIOLASE"/>
    <property type="match status" value="1"/>
</dbReference>
<comment type="caution">
    <text evidence="11">The sequence shown here is derived from an EMBL/GenBank/DDBJ whole genome shotgun (WGS) entry which is preliminary data.</text>
</comment>
<feature type="domain" description="Thiolase N-terminal" evidence="9">
    <location>
        <begin position="5"/>
        <end position="248"/>
    </location>
</feature>
<dbReference type="Pfam" id="PF00108">
    <property type="entry name" value="Thiolase_N"/>
    <property type="match status" value="1"/>
</dbReference>
<dbReference type="InterPro" id="IPR050215">
    <property type="entry name" value="Thiolase-like_sf_Thiolase"/>
</dbReference>
<dbReference type="FunFam" id="3.40.47.10:FF:000010">
    <property type="entry name" value="Acetyl-CoA acetyltransferase (Thiolase)"/>
    <property type="match status" value="1"/>
</dbReference>
<dbReference type="SUPFAM" id="SSF53901">
    <property type="entry name" value="Thiolase-like"/>
    <property type="match status" value="2"/>
</dbReference>
<keyword evidence="4" id="KW-0583">PHB biosynthesis</keyword>
<dbReference type="CDD" id="cd00751">
    <property type="entry name" value="thiolase"/>
    <property type="match status" value="1"/>
</dbReference>
<dbReference type="NCBIfam" id="TIGR01930">
    <property type="entry name" value="AcCoA-C-Actrans"/>
    <property type="match status" value="1"/>
</dbReference>
<feature type="active site" description="Proton acceptor" evidence="7">
    <location>
        <position position="334"/>
    </location>
</feature>
<comment type="similarity">
    <text evidence="2 8">Belongs to the thiolase-like superfamily. Thiolase family.</text>
</comment>
<protein>
    <submittedName>
        <fullName evidence="11">3-ketoacyl-CoA thiolase</fullName>
    </submittedName>
</protein>
<keyword evidence="3 8" id="KW-0808">Transferase</keyword>
<dbReference type="Pfam" id="PF02803">
    <property type="entry name" value="Thiolase_C"/>
    <property type="match status" value="1"/>
</dbReference>
<reference evidence="11 12" key="1">
    <citation type="submission" date="2015-03" db="EMBL/GenBank/DDBJ databases">
        <title>Caedibacter varicaedens, whole genome shotgun sequence.</title>
        <authorList>
            <person name="Suzuki H."/>
            <person name="Dapper A.L."/>
            <person name="Gibson A.K."/>
            <person name="Jackson C."/>
            <person name="Lee H."/>
            <person name="Pejaver V.R."/>
            <person name="Doak T."/>
            <person name="Lynch M."/>
        </authorList>
    </citation>
    <scope>NUCLEOTIDE SEQUENCE [LARGE SCALE GENOMIC DNA]</scope>
</reference>
<dbReference type="Proteomes" id="UP000036771">
    <property type="component" value="Unassembled WGS sequence"/>
</dbReference>
<dbReference type="OrthoDB" id="9764638at2"/>
<evidence type="ECO:0000256" key="3">
    <source>
        <dbReference type="ARBA" id="ARBA00022679"/>
    </source>
</evidence>
<dbReference type="GO" id="GO:0003988">
    <property type="term" value="F:acetyl-CoA C-acyltransferase activity"/>
    <property type="evidence" value="ECO:0007669"/>
    <property type="project" value="UniProtKB-ARBA"/>
</dbReference>
<accession>A0A0K8MDC4</accession>
<sequence>MINTVIAGYARSPFTFASKGELARVRADDMLAEVLKEFIKRTHLKVDDIEDLALGCAFPEGEQGLNLARLVVLHAGLPLSIGGNTINRFCGSSMQAIHQAVGAISAGAGEVYLCAGVETMSRVPMGGYNPMPNPDLYEAVPGAYMPMGETAENVARKYNISRREQEEFSLESQRKATTAREEEKFKEEIVPIHTGGQMISQDGCIRSGTTLEALAGLKPAFEENGSVTAGTSSPLTDGCAVTLICSEEYARKNNLSILARIKSFAIQGCDPEIMGIGPVGATRKALDRAGLTIKDIDIIELNEAFASQSIACIRDLKLDVSKINLDGGAIALGHPLGATGARITGKAASLLKREGKKYALATQCIGGGQGIATILETIPS</sequence>
<dbReference type="PROSITE" id="PS00098">
    <property type="entry name" value="THIOLASE_1"/>
    <property type="match status" value="1"/>
</dbReference>
<dbReference type="PROSITE" id="PS00737">
    <property type="entry name" value="THIOLASE_2"/>
    <property type="match status" value="1"/>
</dbReference>
<feature type="active site" description="Acyl-thioester intermediate" evidence="7">
    <location>
        <position position="90"/>
    </location>
</feature>
<evidence type="ECO:0000256" key="1">
    <source>
        <dbReference type="ARBA" id="ARBA00005189"/>
    </source>
</evidence>
<dbReference type="InterPro" id="IPR020617">
    <property type="entry name" value="Thiolase_C"/>
</dbReference>
<dbReference type="GO" id="GO:0010124">
    <property type="term" value="P:phenylacetate catabolic process"/>
    <property type="evidence" value="ECO:0007669"/>
    <property type="project" value="TreeGrafter"/>
</dbReference>
<dbReference type="InterPro" id="IPR016039">
    <property type="entry name" value="Thiolase-like"/>
</dbReference>
<keyword evidence="12" id="KW-1185">Reference proteome</keyword>
<dbReference type="InterPro" id="IPR020615">
    <property type="entry name" value="Thiolase_acyl_enz_int_AS"/>
</dbReference>
<evidence type="ECO:0000313" key="12">
    <source>
        <dbReference type="Proteomes" id="UP000036771"/>
    </source>
</evidence>
<evidence type="ECO:0000259" key="10">
    <source>
        <dbReference type="Pfam" id="PF02803"/>
    </source>
</evidence>
<dbReference type="GO" id="GO:0042619">
    <property type="term" value="P:poly-hydroxybutyrate biosynthetic process"/>
    <property type="evidence" value="ECO:0007669"/>
    <property type="project" value="UniProtKB-KW"/>
</dbReference>
<dbReference type="STRING" id="1629334.Cva_00876"/>
<name>A0A0K8MDC4_9PROT</name>
<evidence type="ECO:0000256" key="4">
    <source>
        <dbReference type="ARBA" id="ARBA00022752"/>
    </source>
</evidence>
<evidence type="ECO:0000256" key="8">
    <source>
        <dbReference type="RuleBase" id="RU003557"/>
    </source>
</evidence>
<dbReference type="PANTHER" id="PTHR43853">
    <property type="entry name" value="3-KETOACYL-COA THIOLASE, PEROXISOMAL"/>
    <property type="match status" value="1"/>
</dbReference>
<dbReference type="GO" id="GO:0005737">
    <property type="term" value="C:cytoplasm"/>
    <property type="evidence" value="ECO:0007669"/>
    <property type="project" value="UniProtKB-ARBA"/>
</dbReference>